<dbReference type="RefSeq" id="WP_318642006.1">
    <property type="nucleotide sequence ID" value="NZ_CP137892.1"/>
</dbReference>
<organism evidence="1 2">
    <name type="scientific">Pseudomonas benzenivorans</name>
    <dbReference type="NCBI Taxonomy" id="556533"/>
    <lineage>
        <taxon>Bacteria</taxon>
        <taxon>Pseudomonadati</taxon>
        <taxon>Pseudomonadota</taxon>
        <taxon>Gammaproteobacteria</taxon>
        <taxon>Pseudomonadales</taxon>
        <taxon>Pseudomonadaceae</taxon>
        <taxon>Pseudomonas</taxon>
    </lineage>
</organism>
<keyword evidence="2" id="KW-1185">Reference proteome</keyword>
<dbReference type="EMBL" id="CP137892">
    <property type="protein sequence ID" value="WPC03504.1"/>
    <property type="molecule type" value="Genomic_DNA"/>
</dbReference>
<evidence type="ECO:0000313" key="1">
    <source>
        <dbReference type="EMBL" id="WPC03504.1"/>
    </source>
</evidence>
<dbReference type="InterPro" id="IPR012337">
    <property type="entry name" value="RNaseH-like_sf"/>
</dbReference>
<reference evidence="1 2" key="1">
    <citation type="submission" date="2023-11" db="EMBL/GenBank/DDBJ databases">
        <title>Complete genome of Pseudomonas benzenivorans BA3361.</title>
        <authorList>
            <person name="Shin S.Y."/>
            <person name="Song J."/>
            <person name="Kang H."/>
        </authorList>
    </citation>
    <scope>NUCLEOTIDE SEQUENCE [LARGE SCALE GENOMIC DNA]</scope>
    <source>
        <strain evidence="1 2">HNIBRBA3361</strain>
    </source>
</reference>
<accession>A0ABZ0PSK7</accession>
<sequence length="162" mass="17969">MRKVLGIDPGLSGGLSIIDEQLNLIACYHMPTVKTDDGKSRVCPKTLNSILKDHQIDLTVVEKVGARPGQGVVSMFNFGDSFGVARAIAEINCRQIIYARPQEWRGYQMLSGLSKEQIAEIAYEVFQAEEIYGRKNKSGNRAVKDGISDSLMIAKYGIRFLE</sequence>
<dbReference type="Proteomes" id="UP001305928">
    <property type="component" value="Chromosome"/>
</dbReference>
<dbReference type="SUPFAM" id="SSF53098">
    <property type="entry name" value="Ribonuclease H-like"/>
    <property type="match status" value="1"/>
</dbReference>
<gene>
    <name evidence="1" type="ORF">SBP02_11980</name>
</gene>
<dbReference type="Gene3D" id="3.30.420.10">
    <property type="entry name" value="Ribonuclease H-like superfamily/Ribonuclease H"/>
    <property type="match status" value="1"/>
</dbReference>
<evidence type="ECO:0000313" key="2">
    <source>
        <dbReference type="Proteomes" id="UP001305928"/>
    </source>
</evidence>
<proteinExistence type="predicted"/>
<dbReference type="CDD" id="cd22992">
    <property type="entry name" value="MOC1"/>
    <property type="match status" value="1"/>
</dbReference>
<protein>
    <submittedName>
        <fullName evidence="1">Uncharacterized protein</fullName>
    </submittedName>
</protein>
<name>A0ABZ0PSK7_9PSED</name>
<dbReference type="InterPro" id="IPR036397">
    <property type="entry name" value="RNaseH_sf"/>
</dbReference>